<dbReference type="PANTHER" id="PTHR13600:SF21">
    <property type="entry name" value="LEUCINE CARBOXYL METHYLTRANSFERASE 1"/>
    <property type="match status" value="1"/>
</dbReference>
<dbReference type="PIRSF" id="PIRSF016305">
    <property type="entry name" value="LCM_mtfrase"/>
    <property type="match status" value="1"/>
</dbReference>
<proteinExistence type="inferred from homology"/>
<name>A0ABR1KE14_9PEZI</name>
<dbReference type="GO" id="GO:0008168">
    <property type="term" value="F:methyltransferase activity"/>
    <property type="evidence" value="ECO:0007669"/>
    <property type="project" value="UniProtKB-KW"/>
</dbReference>
<evidence type="ECO:0000256" key="3">
    <source>
        <dbReference type="ARBA" id="ARBA00012834"/>
    </source>
</evidence>
<dbReference type="Gene3D" id="3.40.50.150">
    <property type="entry name" value="Vaccinia Virus protein VP39"/>
    <property type="match status" value="1"/>
</dbReference>
<evidence type="ECO:0000256" key="1">
    <source>
        <dbReference type="ARBA" id="ARBA00000724"/>
    </source>
</evidence>
<accession>A0ABR1KE14</accession>
<evidence type="ECO:0000256" key="2">
    <source>
        <dbReference type="ARBA" id="ARBA00010703"/>
    </source>
</evidence>
<dbReference type="Pfam" id="PF04072">
    <property type="entry name" value="LCM"/>
    <property type="match status" value="1"/>
</dbReference>
<keyword evidence="6 8" id="KW-0808">Transferase</keyword>
<dbReference type="Proteomes" id="UP001363622">
    <property type="component" value="Unassembled WGS sequence"/>
</dbReference>
<dbReference type="InterPro" id="IPR029063">
    <property type="entry name" value="SAM-dependent_MTases_sf"/>
</dbReference>
<dbReference type="SUPFAM" id="SSF53335">
    <property type="entry name" value="S-adenosyl-L-methionine-dependent methyltransferases"/>
    <property type="match status" value="1"/>
</dbReference>
<comment type="function">
    <text evidence="8">Methylates the carboxyl group of the C-terminal leucine residue of protein phosphatase 2A catalytic subunits to form alpha-leucine ester residues.</text>
</comment>
<gene>
    <name evidence="10" type="ORF">IWZ03DRAFT_384656</name>
</gene>
<dbReference type="EMBL" id="JBBPHU010000010">
    <property type="protein sequence ID" value="KAK7513017.1"/>
    <property type="molecule type" value="Genomic_DNA"/>
</dbReference>
<dbReference type="InterPro" id="IPR016651">
    <property type="entry name" value="LCMT1"/>
</dbReference>
<dbReference type="EC" id="2.1.1.233" evidence="3 8"/>
<evidence type="ECO:0000313" key="10">
    <source>
        <dbReference type="EMBL" id="KAK7513017.1"/>
    </source>
</evidence>
<evidence type="ECO:0000256" key="9">
    <source>
        <dbReference type="SAM" id="MobiDB-lite"/>
    </source>
</evidence>
<keyword evidence="5 8" id="KW-0489">Methyltransferase</keyword>
<protein>
    <recommendedName>
        <fullName evidence="4 8">Leucine carboxyl methyltransferase 1</fullName>
        <ecNumber evidence="3 8">2.1.1.233</ecNumber>
    </recommendedName>
</protein>
<dbReference type="PANTHER" id="PTHR13600">
    <property type="entry name" value="LEUCINE CARBOXYL METHYLTRANSFERASE"/>
    <property type="match status" value="1"/>
</dbReference>
<sequence>MAAPQIPNLNTLRSGRGLRGRGRDGRNGLSGPSDRKNEDQDSIIQKTDSDASHSRMSAVELGYLEDPFAKAFVTEQVNRRFPIINRGTYVRSTAIDLLVDSFLSTNPDQPKQIISLGAGSDPRFFRILSKRPSIALTYHEIDFPANSKQKIEAIKRTPHLVQTITSHLLNPAELSISADETSLTSPVYNIHALDLRTLAADQPTTDTSTALPNLPNLSPTTSTLLLSECCLIYLSPNEADRILETFTSALVPAPTPVSLIIYEPIRPYDAFGKVMISNLATRGIVLQTLKKYSSLLRQRERLKKFGFSSGQGAADVNFIWEEWVSEDEKERVASLEMLDEMEEWVLLAKHYCVAWGWRDGNGDIFGKAWESIKAQDAADDEEMG</sequence>
<evidence type="ECO:0000256" key="8">
    <source>
        <dbReference type="PIRNR" id="PIRNR016305"/>
    </source>
</evidence>
<evidence type="ECO:0000313" key="11">
    <source>
        <dbReference type="Proteomes" id="UP001363622"/>
    </source>
</evidence>
<evidence type="ECO:0000256" key="4">
    <source>
        <dbReference type="ARBA" id="ARBA00017497"/>
    </source>
</evidence>
<dbReference type="InterPro" id="IPR007213">
    <property type="entry name" value="Ppm1/Ppm2/Tcmp"/>
</dbReference>
<evidence type="ECO:0000256" key="7">
    <source>
        <dbReference type="ARBA" id="ARBA00022691"/>
    </source>
</evidence>
<dbReference type="GO" id="GO:0032259">
    <property type="term" value="P:methylation"/>
    <property type="evidence" value="ECO:0007669"/>
    <property type="project" value="UniProtKB-KW"/>
</dbReference>
<feature type="region of interest" description="Disordered" evidence="9">
    <location>
        <begin position="1"/>
        <end position="51"/>
    </location>
</feature>
<comment type="caution">
    <text evidence="10">The sequence shown here is derived from an EMBL/GenBank/DDBJ whole genome shotgun (WGS) entry which is preliminary data.</text>
</comment>
<evidence type="ECO:0000256" key="5">
    <source>
        <dbReference type="ARBA" id="ARBA00022603"/>
    </source>
</evidence>
<reference evidence="10 11" key="1">
    <citation type="submission" date="2024-04" db="EMBL/GenBank/DDBJ databases">
        <title>Phyllosticta paracitricarpa is synonymous to the EU quarantine fungus P. citricarpa based on phylogenomic analyses.</title>
        <authorList>
            <consortium name="Lawrence Berkeley National Laboratory"/>
            <person name="Van Ingen-Buijs V.A."/>
            <person name="Van Westerhoven A.C."/>
            <person name="Haridas S."/>
            <person name="Skiadas P."/>
            <person name="Martin F."/>
            <person name="Groenewald J.Z."/>
            <person name="Crous P.W."/>
            <person name="Seidl M.F."/>
        </authorList>
    </citation>
    <scope>NUCLEOTIDE SEQUENCE [LARGE SCALE GENOMIC DNA]</scope>
    <source>
        <strain evidence="10 11">CBS 123371</strain>
    </source>
</reference>
<organism evidence="10 11">
    <name type="scientific">Phyllosticta citriasiana</name>
    <dbReference type="NCBI Taxonomy" id="595635"/>
    <lineage>
        <taxon>Eukaryota</taxon>
        <taxon>Fungi</taxon>
        <taxon>Dikarya</taxon>
        <taxon>Ascomycota</taxon>
        <taxon>Pezizomycotina</taxon>
        <taxon>Dothideomycetes</taxon>
        <taxon>Dothideomycetes incertae sedis</taxon>
        <taxon>Botryosphaeriales</taxon>
        <taxon>Phyllostictaceae</taxon>
        <taxon>Phyllosticta</taxon>
    </lineage>
</organism>
<comment type="similarity">
    <text evidence="2 8">Belongs to the methyltransferase superfamily. LCMT family.</text>
</comment>
<keyword evidence="7 8" id="KW-0949">S-adenosyl-L-methionine</keyword>
<keyword evidence="11" id="KW-1185">Reference proteome</keyword>
<evidence type="ECO:0000256" key="6">
    <source>
        <dbReference type="ARBA" id="ARBA00022679"/>
    </source>
</evidence>
<comment type="catalytic activity">
    <reaction evidence="1 8">
        <text>[phosphatase 2A protein]-C-terminal L-leucine + S-adenosyl-L-methionine = [phosphatase 2A protein]-C-terminal L-leucine methyl ester + S-adenosyl-L-homocysteine</text>
        <dbReference type="Rhea" id="RHEA:48544"/>
        <dbReference type="Rhea" id="RHEA-COMP:12134"/>
        <dbReference type="Rhea" id="RHEA-COMP:12135"/>
        <dbReference type="ChEBI" id="CHEBI:57856"/>
        <dbReference type="ChEBI" id="CHEBI:59789"/>
        <dbReference type="ChEBI" id="CHEBI:90516"/>
        <dbReference type="ChEBI" id="CHEBI:90517"/>
        <dbReference type="EC" id="2.1.1.233"/>
    </reaction>
</comment>